<keyword evidence="13" id="KW-0408">Iron</keyword>
<dbReference type="UniPathway" id="UPA00118"/>
<proteinExistence type="inferred from homology"/>
<dbReference type="FunFam" id="3.60.130.10:FF:000020">
    <property type="entry name" value="GG15479"/>
    <property type="match status" value="1"/>
</dbReference>
<dbReference type="CDD" id="cd00250">
    <property type="entry name" value="CAS_like"/>
    <property type="match status" value="1"/>
</dbReference>
<comment type="pathway">
    <text evidence="3">Amine and polyamine biosynthesis; carnitine biosynthesis.</text>
</comment>
<dbReference type="InterPro" id="IPR038492">
    <property type="entry name" value="GBBH-like_N_sf"/>
</dbReference>
<dbReference type="GO" id="GO:0050353">
    <property type="term" value="F:trimethyllysine dioxygenase activity"/>
    <property type="evidence" value="ECO:0007669"/>
    <property type="project" value="UniProtKB-EC"/>
</dbReference>
<dbReference type="InterPro" id="IPR003819">
    <property type="entry name" value="TauD/TfdA-like"/>
</dbReference>
<keyword evidence="12" id="KW-0560">Oxidoreductase</keyword>
<dbReference type="STRING" id="7168.A0A182NMB1"/>
<dbReference type="PANTHER" id="PTHR10696">
    <property type="entry name" value="GAMMA-BUTYROBETAINE HYDROXYLASE-RELATED"/>
    <property type="match status" value="1"/>
</dbReference>
<keyword evidence="10" id="KW-0124">Carnitine biosynthesis</keyword>
<dbReference type="GO" id="GO:0003677">
    <property type="term" value="F:DNA binding"/>
    <property type="evidence" value="ECO:0007669"/>
    <property type="project" value="UniProtKB-UniRule"/>
</dbReference>
<evidence type="ECO:0000256" key="19">
    <source>
        <dbReference type="ARBA" id="ARBA00049334"/>
    </source>
</evidence>
<keyword evidence="14 20" id="KW-0238">DNA-binding</keyword>
<evidence type="ECO:0000256" key="18">
    <source>
        <dbReference type="ARBA" id="ARBA00046008"/>
    </source>
</evidence>
<dbReference type="Pfam" id="PF06155">
    <property type="entry name" value="GBBH-like_N"/>
    <property type="match status" value="1"/>
</dbReference>
<evidence type="ECO:0000256" key="9">
    <source>
        <dbReference type="ARBA" id="ARBA00022833"/>
    </source>
</evidence>
<evidence type="ECO:0000313" key="24">
    <source>
        <dbReference type="Proteomes" id="UP000075884"/>
    </source>
</evidence>
<evidence type="ECO:0000256" key="4">
    <source>
        <dbReference type="ARBA" id="ARBA00008654"/>
    </source>
</evidence>
<dbReference type="EnsemblMetazoa" id="ADIR008796-RA">
    <property type="protein sequence ID" value="ADIR008796-PA"/>
    <property type="gene ID" value="ADIR008796"/>
</dbReference>
<evidence type="ECO:0000256" key="17">
    <source>
        <dbReference type="ARBA" id="ARBA00032283"/>
    </source>
</evidence>
<dbReference type="SMART" id="SM00980">
    <property type="entry name" value="THAP"/>
    <property type="match status" value="1"/>
</dbReference>
<keyword evidence="8 20" id="KW-0863">Zinc-finger</keyword>
<evidence type="ECO:0000256" key="16">
    <source>
        <dbReference type="ARBA" id="ARBA00031778"/>
    </source>
</evidence>
<evidence type="ECO:0000256" key="8">
    <source>
        <dbReference type="ARBA" id="ARBA00022771"/>
    </source>
</evidence>
<dbReference type="GO" id="GO:0045329">
    <property type="term" value="P:carnitine biosynthetic process"/>
    <property type="evidence" value="ECO:0007669"/>
    <property type="project" value="UniProtKB-UniPathway"/>
</dbReference>
<dbReference type="Gene3D" id="3.30.2020.30">
    <property type="match status" value="1"/>
</dbReference>
<dbReference type="GO" id="GO:0008270">
    <property type="term" value="F:zinc ion binding"/>
    <property type="evidence" value="ECO:0007669"/>
    <property type="project" value="UniProtKB-KW"/>
</dbReference>
<evidence type="ECO:0000256" key="14">
    <source>
        <dbReference type="ARBA" id="ARBA00023125"/>
    </source>
</evidence>
<comment type="cofactor">
    <cofactor evidence="1">
        <name>Fe(2+)</name>
        <dbReference type="ChEBI" id="CHEBI:29033"/>
    </cofactor>
</comment>
<evidence type="ECO:0000313" key="23">
    <source>
        <dbReference type="EnsemblMetazoa" id="ADIR008796-PA"/>
    </source>
</evidence>
<evidence type="ECO:0000256" key="5">
    <source>
        <dbReference type="ARBA" id="ARBA00012267"/>
    </source>
</evidence>
<comment type="cofactor">
    <cofactor evidence="2">
        <name>L-ascorbate</name>
        <dbReference type="ChEBI" id="CHEBI:38290"/>
    </cofactor>
</comment>
<dbReference type="InterPro" id="IPR010376">
    <property type="entry name" value="GBBH-like_N"/>
</dbReference>
<organism evidence="23 24">
    <name type="scientific">Anopheles dirus</name>
    <dbReference type="NCBI Taxonomy" id="7168"/>
    <lineage>
        <taxon>Eukaryota</taxon>
        <taxon>Metazoa</taxon>
        <taxon>Ecdysozoa</taxon>
        <taxon>Arthropoda</taxon>
        <taxon>Hexapoda</taxon>
        <taxon>Insecta</taxon>
        <taxon>Pterygota</taxon>
        <taxon>Neoptera</taxon>
        <taxon>Endopterygota</taxon>
        <taxon>Diptera</taxon>
        <taxon>Nematocera</taxon>
        <taxon>Culicoidea</taxon>
        <taxon>Culicidae</taxon>
        <taxon>Anophelinae</taxon>
        <taxon>Anopheles</taxon>
    </lineage>
</organism>
<evidence type="ECO:0000256" key="21">
    <source>
        <dbReference type="SAM" id="MobiDB-lite"/>
    </source>
</evidence>
<comment type="similarity">
    <text evidence="4">Belongs to the gamma-BBH/TMLD family.</text>
</comment>
<dbReference type="InterPro" id="IPR038441">
    <property type="entry name" value="THAP_Znf_sf"/>
</dbReference>
<name>A0A182NMB1_9DIPT</name>
<evidence type="ECO:0000256" key="7">
    <source>
        <dbReference type="ARBA" id="ARBA00022723"/>
    </source>
</evidence>
<dbReference type="InterPro" id="IPR012776">
    <property type="entry name" value="Trimethyllysine_dOase"/>
</dbReference>
<evidence type="ECO:0000256" key="10">
    <source>
        <dbReference type="ARBA" id="ARBA00022873"/>
    </source>
</evidence>
<evidence type="ECO:0000256" key="13">
    <source>
        <dbReference type="ARBA" id="ARBA00023004"/>
    </source>
</evidence>
<dbReference type="Proteomes" id="UP000075884">
    <property type="component" value="Unassembled WGS sequence"/>
</dbReference>
<protein>
    <recommendedName>
        <fullName evidence="6">Trimethyllysine dioxygenase, mitochondrial</fullName>
        <ecNumber evidence="5">1.14.11.8</ecNumber>
    </recommendedName>
    <alternativeName>
        <fullName evidence="16">Epsilon-trimethyllysine 2-oxoglutarate dioxygenase</fullName>
    </alternativeName>
    <alternativeName>
        <fullName evidence="15">TML hydroxylase</fullName>
    </alternativeName>
    <alternativeName>
        <fullName evidence="17">TML-alpha-ketoglutarate dioxygenase</fullName>
    </alternativeName>
</protein>
<dbReference type="PROSITE" id="PS50950">
    <property type="entry name" value="ZF_THAP"/>
    <property type="match status" value="1"/>
</dbReference>
<evidence type="ECO:0000256" key="2">
    <source>
        <dbReference type="ARBA" id="ARBA00001961"/>
    </source>
</evidence>
<sequence length="754" mass="85163">MSKLRACCVPCCKDEKFSLVHKFPSDNERAEQWRRVLGIDNFIGLPIDIIRKRYFVCTRHFRDVDYKNKVSRSINVTAVPSINLQALTNPEGLNRDVNRVPPEGTLPLGATLVKEETPETIEVVDEELKNDGRVSHPLKVDSTVSTKPAATTGTELSDCLDEPLPSIPFVAEMTTSKKVSAATETKPGMQTSLKRNLLKRANPFESEPAEAAAAVSESVKMKALPPKQSRNTIYKVPAVMKPSPVSLVPVGYRGVSPAVNGSPVLKRVTGPSALMLERIRRMRASTMTQTDDCKEEGRNGLRPSEEEEQTADDKNNEKPVKTTKVLALLECTPDNLQRLQRKLQEQGDGALCLDERLLQGLHEEDDTDKEMKPCNTDVTADTTRFLTVRNVSTDETVPVSYVWLRDHCRCDRCFNAVTFQRSTSILDLPLDIQPATCNIREERIDIVWQDGHKSTYDLAMVFDNHADSFRKTLEQHRTELVLWDQELITSCEAKYARVTLNDLLCEDAVLREVVGSLVTYGFAFVTKVPPNQQSTEMAVKRIFPVQRTFFGDMWTFSENKMDHSDTAYTNGFLGPHTDNTYFNDAAGLQVLHCIQFNGKGAETLLVDGFRAAERLRDADPAAFERLCEYPLEAQYVEDDKHHRYIAPVLKRHPVLRDGGAIEQIRFNADDRAPMRTLAPADVPQFYADYRKLAEELYREEAQWKFQLAPGTVLIFDNWRVLHGRMAYSGKRVMTGCYVARTEYQSVARTMGLIE</sequence>
<dbReference type="NCBIfam" id="TIGR02410">
    <property type="entry name" value="carnitine_TMLD"/>
    <property type="match status" value="1"/>
</dbReference>
<dbReference type="Pfam" id="PF02668">
    <property type="entry name" value="TauD"/>
    <property type="match status" value="1"/>
</dbReference>
<keyword evidence="11" id="KW-0223">Dioxygenase</keyword>
<dbReference type="SUPFAM" id="SSF57716">
    <property type="entry name" value="Glucocorticoid receptor-like (DNA-binding domain)"/>
    <property type="match status" value="1"/>
</dbReference>
<dbReference type="VEuPathDB" id="VectorBase:ADIR008796"/>
<comment type="function">
    <text evidence="18">Converts trimethyllysine (TML) into hydroxytrimethyllysine (HTML).</text>
</comment>
<dbReference type="AlphaFoldDB" id="A0A182NMB1"/>
<feature type="region of interest" description="Disordered" evidence="21">
    <location>
        <begin position="284"/>
        <end position="319"/>
    </location>
</feature>
<dbReference type="Pfam" id="PF05485">
    <property type="entry name" value="THAP"/>
    <property type="match status" value="1"/>
</dbReference>
<comment type="catalytic activity">
    <reaction evidence="19">
        <text>N(6),N(6),N(6)-trimethyl-L-lysine + 2-oxoglutarate + O2 = (3S)-3-hydroxy-N(6),N(6),N(6)-trimethyl-L-lysine + succinate + CO2</text>
        <dbReference type="Rhea" id="RHEA:14181"/>
        <dbReference type="ChEBI" id="CHEBI:15379"/>
        <dbReference type="ChEBI" id="CHEBI:16526"/>
        <dbReference type="ChEBI" id="CHEBI:16810"/>
        <dbReference type="ChEBI" id="CHEBI:30031"/>
        <dbReference type="ChEBI" id="CHEBI:58100"/>
        <dbReference type="ChEBI" id="CHEBI:141499"/>
        <dbReference type="EC" id="1.14.11.8"/>
    </reaction>
</comment>
<dbReference type="GO" id="GO:0005506">
    <property type="term" value="F:iron ion binding"/>
    <property type="evidence" value="ECO:0007669"/>
    <property type="project" value="InterPro"/>
</dbReference>
<accession>A0A182NMB1</accession>
<dbReference type="GO" id="GO:0005739">
    <property type="term" value="C:mitochondrion"/>
    <property type="evidence" value="ECO:0007669"/>
    <property type="project" value="TreeGrafter"/>
</dbReference>
<reference evidence="23" key="2">
    <citation type="submission" date="2020-05" db="UniProtKB">
        <authorList>
            <consortium name="EnsemblMetazoa"/>
        </authorList>
    </citation>
    <scope>IDENTIFICATION</scope>
    <source>
        <strain evidence="23">WRAIR2</strain>
    </source>
</reference>
<dbReference type="EC" id="1.14.11.8" evidence="5"/>
<feature type="domain" description="THAP-type" evidence="22">
    <location>
        <begin position="1"/>
        <end position="83"/>
    </location>
</feature>
<evidence type="ECO:0000256" key="1">
    <source>
        <dbReference type="ARBA" id="ARBA00001954"/>
    </source>
</evidence>
<dbReference type="PANTHER" id="PTHR10696:SF51">
    <property type="entry name" value="TRIMETHYLLYSINE DIOXYGENASE, MITOCHONDRIAL"/>
    <property type="match status" value="1"/>
</dbReference>
<dbReference type="Gene3D" id="6.20.210.20">
    <property type="entry name" value="THAP domain"/>
    <property type="match status" value="1"/>
</dbReference>
<evidence type="ECO:0000256" key="12">
    <source>
        <dbReference type="ARBA" id="ARBA00023002"/>
    </source>
</evidence>
<dbReference type="Gene3D" id="3.60.130.10">
    <property type="entry name" value="Clavaminate synthase-like"/>
    <property type="match status" value="1"/>
</dbReference>
<reference evidence="24" key="1">
    <citation type="submission" date="2013-03" db="EMBL/GenBank/DDBJ databases">
        <title>The Genome Sequence of Anopheles dirus WRAIR2.</title>
        <authorList>
            <consortium name="The Broad Institute Genomics Platform"/>
            <person name="Neafsey D.E."/>
            <person name="Walton C."/>
            <person name="Walker B."/>
            <person name="Young S.K."/>
            <person name="Zeng Q."/>
            <person name="Gargeya S."/>
            <person name="Fitzgerald M."/>
            <person name="Haas B."/>
            <person name="Abouelleil A."/>
            <person name="Allen A.W."/>
            <person name="Alvarado L."/>
            <person name="Arachchi H.M."/>
            <person name="Berlin A.M."/>
            <person name="Chapman S.B."/>
            <person name="Gainer-Dewar J."/>
            <person name="Goldberg J."/>
            <person name="Griggs A."/>
            <person name="Gujja S."/>
            <person name="Hansen M."/>
            <person name="Howarth C."/>
            <person name="Imamovic A."/>
            <person name="Ireland A."/>
            <person name="Larimer J."/>
            <person name="McCowan C."/>
            <person name="Murphy C."/>
            <person name="Pearson M."/>
            <person name="Poon T.W."/>
            <person name="Priest M."/>
            <person name="Roberts A."/>
            <person name="Saif S."/>
            <person name="Shea T."/>
            <person name="Sisk P."/>
            <person name="Sykes S."/>
            <person name="Wortman J."/>
            <person name="Nusbaum C."/>
            <person name="Birren B."/>
        </authorList>
    </citation>
    <scope>NUCLEOTIDE SEQUENCE [LARGE SCALE GENOMIC DNA]</scope>
    <source>
        <strain evidence="24">WRAIR2</strain>
    </source>
</reference>
<keyword evidence="9" id="KW-0862">Zinc</keyword>
<keyword evidence="7" id="KW-0479">Metal-binding</keyword>
<evidence type="ECO:0000256" key="6">
    <source>
        <dbReference type="ARBA" id="ARBA00016835"/>
    </source>
</evidence>
<keyword evidence="24" id="KW-1185">Reference proteome</keyword>
<dbReference type="InterPro" id="IPR050411">
    <property type="entry name" value="AlphaKG_dependent_hydroxylases"/>
</dbReference>
<evidence type="ECO:0000256" key="20">
    <source>
        <dbReference type="PROSITE-ProRule" id="PRU00309"/>
    </source>
</evidence>
<evidence type="ECO:0000256" key="15">
    <source>
        <dbReference type="ARBA" id="ARBA00030363"/>
    </source>
</evidence>
<evidence type="ECO:0000259" key="22">
    <source>
        <dbReference type="PROSITE" id="PS50950"/>
    </source>
</evidence>
<dbReference type="SUPFAM" id="SSF51197">
    <property type="entry name" value="Clavaminate synthase-like"/>
    <property type="match status" value="1"/>
</dbReference>
<dbReference type="InterPro" id="IPR042098">
    <property type="entry name" value="TauD-like_sf"/>
</dbReference>
<dbReference type="InterPro" id="IPR006612">
    <property type="entry name" value="THAP_Znf"/>
</dbReference>
<evidence type="ECO:0000256" key="3">
    <source>
        <dbReference type="ARBA" id="ARBA00005022"/>
    </source>
</evidence>
<evidence type="ECO:0000256" key="11">
    <source>
        <dbReference type="ARBA" id="ARBA00022964"/>
    </source>
</evidence>